<dbReference type="InterPro" id="IPR001254">
    <property type="entry name" value="Trypsin_dom"/>
</dbReference>
<dbReference type="InterPro" id="IPR043504">
    <property type="entry name" value="Peptidase_S1_PA_chymotrypsin"/>
</dbReference>
<keyword evidence="3" id="KW-0378">Hydrolase</keyword>
<comment type="similarity">
    <text evidence="1">Belongs to the peptidase S1 family.</text>
</comment>
<dbReference type="SUPFAM" id="SSF50494">
    <property type="entry name" value="Trypsin-like serine proteases"/>
    <property type="match status" value="1"/>
</dbReference>
<evidence type="ECO:0000313" key="7">
    <source>
        <dbReference type="EMBL" id="TDD86304.1"/>
    </source>
</evidence>
<feature type="domain" description="Peptidase S1" evidence="6">
    <location>
        <begin position="76"/>
        <end position="299"/>
    </location>
</feature>
<keyword evidence="4" id="KW-0720">Serine protease</keyword>
<evidence type="ECO:0000259" key="6">
    <source>
        <dbReference type="PROSITE" id="PS50240"/>
    </source>
</evidence>
<dbReference type="Gene3D" id="2.40.10.10">
    <property type="entry name" value="Trypsin-like serine proteases"/>
    <property type="match status" value="1"/>
</dbReference>
<dbReference type="FunFam" id="2.40.10.10:FF:000073">
    <property type="entry name" value="Trypsin alpha"/>
    <property type="match status" value="1"/>
</dbReference>
<sequence length="299" mass="30524">MCPPTAGDGPISAVRCGVRRYLVPHPTHNFRGKGITSGRGISVKKSSALLSGIAALALSAGFAPAAQAIDNPGALIVGGHDATESYEWMASLQRSGSHSCGASLIDEQWVLTAAHCVADAKPADLGLRIGSPTWSSGGTEAGVSEVVVHPDYETNTPNGDIALLKLDQAVSETPIELADASGEAGTPSRIIGWGVTCPVRGCGEPPEQLQELETQVAPDANCTLSSIDGPTEICTSSKELLANACFGDSGGPQLEGTPGDWKLTGVTSRLGSPVPVCGTAPSVYTDATAYADWISSTIG</sequence>
<evidence type="ECO:0000256" key="5">
    <source>
        <dbReference type="ARBA" id="ARBA00023157"/>
    </source>
</evidence>
<name>A0A4R5BQR1_9PSEU</name>
<dbReference type="GO" id="GO:0004252">
    <property type="term" value="F:serine-type endopeptidase activity"/>
    <property type="evidence" value="ECO:0007669"/>
    <property type="project" value="InterPro"/>
</dbReference>
<dbReference type="AlphaFoldDB" id="A0A4R5BQR1"/>
<proteinExistence type="inferred from homology"/>
<dbReference type="InterPro" id="IPR009003">
    <property type="entry name" value="Peptidase_S1_PA"/>
</dbReference>
<dbReference type="CDD" id="cd00190">
    <property type="entry name" value="Tryp_SPc"/>
    <property type="match status" value="1"/>
</dbReference>
<dbReference type="EMBL" id="SMLA01000030">
    <property type="protein sequence ID" value="TDD86304.1"/>
    <property type="molecule type" value="Genomic_DNA"/>
</dbReference>
<keyword evidence="2 7" id="KW-0645">Protease</keyword>
<dbReference type="PRINTS" id="PR00722">
    <property type="entry name" value="CHYMOTRYPSIN"/>
</dbReference>
<reference evidence="7 8" key="1">
    <citation type="submission" date="2019-03" db="EMBL/GenBank/DDBJ databases">
        <title>Draft genome sequences of novel Actinobacteria.</title>
        <authorList>
            <person name="Sahin N."/>
            <person name="Ay H."/>
            <person name="Saygin H."/>
        </authorList>
    </citation>
    <scope>NUCLEOTIDE SEQUENCE [LARGE SCALE GENOMIC DNA]</scope>
    <source>
        <strain evidence="7 8">5K548</strain>
    </source>
</reference>
<dbReference type="SMART" id="SM00020">
    <property type="entry name" value="Tryp_SPc"/>
    <property type="match status" value="1"/>
</dbReference>
<evidence type="ECO:0000256" key="3">
    <source>
        <dbReference type="ARBA" id="ARBA00022801"/>
    </source>
</evidence>
<dbReference type="Pfam" id="PF00089">
    <property type="entry name" value="Trypsin"/>
    <property type="match status" value="1"/>
</dbReference>
<evidence type="ECO:0000256" key="2">
    <source>
        <dbReference type="ARBA" id="ARBA00022670"/>
    </source>
</evidence>
<protein>
    <submittedName>
        <fullName evidence="7">Serine protease</fullName>
    </submittedName>
</protein>
<accession>A0A4R5BQR1</accession>
<dbReference type="InterPro" id="IPR001314">
    <property type="entry name" value="Peptidase_S1A"/>
</dbReference>
<dbReference type="Proteomes" id="UP000294723">
    <property type="component" value="Unassembled WGS sequence"/>
</dbReference>
<dbReference type="InterPro" id="IPR050430">
    <property type="entry name" value="Peptidase_S1"/>
</dbReference>
<evidence type="ECO:0000313" key="8">
    <source>
        <dbReference type="Proteomes" id="UP000294723"/>
    </source>
</evidence>
<dbReference type="GO" id="GO:0006508">
    <property type="term" value="P:proteolysis"/>
    <property type="evidence" value="ECO:0007669"/>
    <property type="project" value="UniProtKB-KW"/>
</dbReference>
<gene>
    <name evidence="7" type="ORF">E1202_19365</name>
</gene>
<dbReference type="PROSITE" id="PS50240">
    <property type="entry name" value="TRYPSIN_DOM"/>
    <property type="match status" value="1"/>
</dbReference>
<keyword evidence="5" id="KW-1015">Disulfide bond</keyword>
<organism evidence="7 8">
    <name type="scientific">Saccharopolyspora karakumensis</name>
    <dbReference type="NCBI Taxonomy" id="2530386"/>
    <lineage>
        <taxon>Bacteria</taxon>
        <taxon>Bacillati</taxon>
        <taxon>Actinomycetota</taxon>
        <taxon>Actinomycetes</taxon>
        <taxon>Pseudonocardiales</taxon>
        <taxon>Pseudonocardiaceae</taxon>
        <taxon>Saccharopolyspora</taxon>
    </lineage>
</organism>
<keyword evidence="8" id="KW-1185">Reference proteome</keyword>
<dbReference type="PANTHER" id="PTHR24276:SF98">
    <property type="entry name" value="FI18310P1-RELATED"/>
    <property type="match status" value="1"/>
</dbReference>
<evidence type="ECO:0000256" key="4">
    <source>
        <dbReference type="ARBA" id="ARBA00022825"/>
    </source>
</evidence>
<dbReference type="PROSITE" id="PS00134">
    <property type="entry name" value="TRYPSIN_HIS"/>
    <property type="match status" value="1"/>
</dbReference>
<dbReference type="PANTHER" id="PTHR24276">
    <property type="entry name" value="POLYSERASE-RELATED"/>
    <property type="match status" value="1"/>
</dbReference>
<evidence type="ECO:0000256" key="1">
    <source>
        <dbReference type="ARBA" id="ARBA00007664"/>
    </source>
</evidence>
<comment type="caution">
    <text evidence="7">The sequence shown here is derived from an EMBL/GenBank/DDBJ whole genome shotgun (WGS) entry which is preliminary data.</text>
</comment>
<dbReference type="InterPro" id="IPR018114">
    <property type="entry name" value="TRYPSIN_HIS"/>
</dbReference>